<dbReference type="AlphaFoldDB" id="A0A177AWX6"/>
<feature type="transmembrane region" description="Helical" evidence="3">
    <location>
        <begin position="590"/>
        <end position="612"/>
    </location>
</feature>
<dbReference type="Proteomes" id="UP000078046">
    <property type="component" value="Unassembled WGS sequence"/>
</dbReference>
<keyword evidence="3" id="KW-1133">Transmembrane helix</keyword>
<evidence type="ECO:0000313" key="6">
    <source>
        <dbReference type="Proteomes" id="UP000078046"/>
    </source>
</evidence>
<dbReference type="Gene3D" id="3.30.200.20">
    <property type="entry name" value="Phosphorylase Kinase, domain 1"/>
    <property type="match status" value="1"/>
</dbReference>
<keyword evidence="3" id="KW-0472">Membrane</keyword>
<dbReference type="InterPro" id="IPR000719">
    <property type="entry name" value="Prot_kinase_dom"/>
</dbReference>
<keyword evidence="3" id="KW-0812">Transmembrane</keyword>
<keyword evidence="6" id="KW-1185">Reference proteome</keyword>
<dbReference type="PANTHER" id="PTHR24416">
    <property type="entry name" value="TYROSINE-PROTEIN KINASE RECEPTOR"/>
    <property type="match status" value="1"/>
</dbReference>
<protein>
    <recommendedName>
        <fullName evidence="4">Protein kinase domain-containing protein</fullName>
    </recommendedName>
</protein>
<dbReference type="SUPFAM" id="SSF56112">
    <property type="entry name" value="Protein kinase-like (PK-like)"/>
    <property type="match status" value="1"/>
</dbReference>
<organism evidence="5 6">
    <name type="scientific">Intoshia linei</name>
    <dbReference type="NCBI Taxonomy" id="1819745"/>
    <lineage>
        <taxon>Eukaryota</taxon>
        <taxon>Metazoa</taxon>
        <taxon>Spiralia</taxon>
        <taxon>Lophotrochozoa</taxon>
        <taxon>Mesozoa</taxon>
        <taxon>Orthonectida</taxon>
        <taxon>Rhopaluridae</taxon>
        <taxon>Intoshia</taxon>
    </lineage>
</organism>
<dbReference type="PANTHER" id="PTHR24416:SF611">
    <property type="entry name" value="TYROSINE-PROTEIN KINASE TRANSMEMBRANE RECEPTOR ROR"/>
    <property type="match status" value="1"/>
</dbReference>
<comment type="subcellular location">
    <subcellularLocation>
        <location evidence="1">Membrane</location>
        <topology evidence="1">Single-pass membrane protein</topology>
    </subcellularLocation>
</comment>
<evidence type="ECO:0000259" key="4">
    <source>
        <dbReference type="PROSITE" id="PS50011"/>
    </source>
</evidence>
<comment type="caution">
    <text evidence="5">The sequence shown here is derived from an EMBL/GenBank/DDBJ whole genome shotgun (WGS) entry which is preliminary data.</text>
</comment>
<dbReference type="InterPro" id="IPR017441">
    <property type="entry name" value="Protein_kinase_ATP_BS"/>
</dbReference>
<evidence type="ECO:0000313" key="5">
    <source>
        <dbReference type="EMBL" id="OAF66002.1"/>
    </source>
</evidence>
<dbReference type="GO" id="GO:0043235">
    <property type="term" value="C:receptor complex"/>
    <property type="evidence" value="ECO:0007669"/>
    <property type="project" value="TreeGrafter"/>
</dbReference>
<sequence>MYGILTCVKIGHSPSEAALLQATEIKLYLNQNHGICASVQMDTGYIDERLNKIEMAMWTNYLKGTVHVQVGVYHNQPALKARYLLNIMDGDIMKKPTKPTDRSLSKLNTLNFLFEKWSYRQYFKTAQQFDFINYQNCKNFSGSNEIYIYVIVNYANEDLDILNDELQYYNLPYYLCKVKKEFKNILSEFNKHLIGIQSGISNGPLFLFWESFVDTQKSDNENNVVHVAFSNHNQMYSSFKNGYIFFSKVLANTEPKIGEYLTYGSFINEDSNKWYMEYKSTKSKYKLVLFTNQDCEKIGKDIVRYMECVKWTNLSTYELNMKLLHEMNKTIGIIIDDTSIEPKAVHIIDEKIIQLINYLDYLPVITFNPQCFNINRKMNTHNHFQAMVTFGDIRLKWRQYLITNIIESNSSSSVYKTWFEEIKKNKAFYIHLDLKSVDLAYQIYKMANDNNMDFKNRYIWVWTARYIQPEMTANIDKTIIVSSIPEKQEYTRVEYIAEKLYKKFHEYRMVNENHLDESIFFVDLIHKQKYFGNDGKLSSKLVVKQIEKGLIVSNSIYEIFKENLEKSFDVKNYYGMTKFRKYFDWSRSDFIMYISLFVISIVLIIILAILVINIKRMRHILNNGKEYGIADTCFEMILPTKKVNICDVVLKKKLGEGEFGSVHSGEVFLGNEWLKVAIKTFKNFSDRMTFSMFKKECLILSQLLHENVISLCALVYDEARCYLITEYILLGNLNV</sequence>
<dbReference type="OrthoDB" id="635774at2759"/>
<gene>
    <name evidence="5" type="ORF">A3Q56_06274</name>
</gene>
<evidence type="ECO:0000256" key="3">
    <source>
        <dbReference type="SAM" id="Phobius"/>
    </source>
</evidence>
<dbReference type="PROSITE" id="PS00107">
    <property type="entry name" value="PROTEIN_KINASE_ATP"/>
    <property type="match status" value="1"/>
</dbReference>
<dbReference type="GO" id="GO:0005886">
    <property type="term" value="C:plasma membrane"/>
    <property type="evidence" value="ECO:0007669"/>
    <property type="project" value="TreeGrafter"/>
</dbReference>
<feature type="binding site" evidence="2">
    <location>
        <position position="679"/>
    </location>
    <ligand>
        <name>ATP</name>
        <dbReference type="ChEBI" id="CHEBI:30616"/>
    </ligand>
</feature>
<name>A0A177AWX6_9BILA</name>
<evidence type="ECO:0000256" key="1">
    <source>
        <dbReference type="ARBA" id="ARBA00004167"/>
    </source>
</evidence>
<proteinExistence type="predicted"/>
<dbReference type="InterPro" id="IPR001245">
    <property type="entry name" value="Ser-Thr/Tyr_kinase_cat_dom"/>
</dbReference>
<dbReference type="EMBL" id="LWCA01001070">
    <property type="protein sequence ID" value="OAF66002.1"/>
    <property type="molecule type" value="Genomic_DNA"/>
</dbReference>
<dbReference type="GO" id="GO:0004714">
    <property type="term" value="F:transmembrane receptor protein tyrosine kinase activity"/>
    <property type="evidence" value="ECO:0007669"/>
    <property type="project" value="TreeGrafter"/>
</dbReference>
<feature type="domain" description="Protein kinase" evidence="4">
    <location>
        <begin position="648"/>
        <end position="735"/>
    </location>
</feature>
<evidence type="ECO:0000256" key="2">
    <source>
        <dbReference type="PROSITE-ProRule" id="PRU10141"/>
    </source>
</evidence>
<accession>A0A177AWX6</accession>
<reference evidence="5 6" key="1">
    <citation type="submission" date="2016-04" db="EMBL/GenBank/DDBJ databases">
        <title>The genome of Intoshia linei affirms orthonectids as highly simplified spiralians.</title>
        <authorList>
            <person name="Mikhailov K.V."/>
            <person name="Slusarev G.S."/>
            <person name="Nikitin M.A."/>
            <person name="Logacheva M.D."/>
            <person name="Penin A."/>
            <person name="Aleoshin V."/>
            <person name="Panchin Y.V."/>
        </authorList>
    </citation>
    <scope>NUCLEOTIDE SEQUENCE [LARGE SCALE GENOMIC DNA]</scope>
    <source>
        <strain evidence="5">Intl2013</strain>
        <tissue evidence="5">Whole animal</tissue>
    </source>
</reference>
<keyword evidence="2" id="KW-0067">ATP-binding</keyword>
<dbReference type="Pfam" id="PF07714">
    <property type="entry name" value="PK_Tyr_Ser-Thr"/>
    <property type="match status" value="1"/>
</dbReference>
<dbReference type="InterPro" id="IPR050122">
    <property type="entry name" value="RTK"/>
</dbReference>
<dbReference type="GO" id="GO:0007169">
    <property type="term" value="P:cell surface receptor protein tyrosine kinase signaling pathway"/>
    <property type="evidence" value="ECO:0007669"/>
    <property type="project" value="TreeGrafter"/>
</dbReference>
<dbReference type="GO" id="GO:0005524">
    <property type="term" value="F:ATP binding"/>
    <property type="evidence" value="ECO:0007669"/>
    <property type="project" value="UniProtKB-UniRule"/>
</dbReference>
<dbReference type="InterPro" id="IPR011009">
    <property type="entry name" value="Kinase-like_dom_sf"/>
</dbReference>
<dbReference type="PROSITE" id="PS50011">
    <property type="entry name" value="PROTEIN_KINASE_DOM"/>
    <property type="match status" value="1"/>
</dbReference>
<keyword evidence="2" id="KW-0547">Nucleotide-binding</keyword>